<dbReference type="EMBL" id="ACIJ02000005">
    <property type="protein sequence ID" value="EEX72787.1"/>
    <property type="molecule type" value="Genomic_DNA"/>
</dbReference>
<comment type="caution">
    <text evidence="1">The sequence shown here is derived from an EMBL/GenBank/DDBJ whole genome shotgun (WGS) entry which is preliminary data.</text>
</comment>
<evidence type="ECO:0000313" key="1">
    <source>
        <dbReference type="EMBL" id="EEX72787.1"/>
    </source>
</evidence>
<dbReference type="HOGENOM" id="CLU_2668066_0_0_10"/>
<protein>
    <submittedName>
        <fullName evidence="1">Uncharacterized protein</fullName>
    </submittedName>
</protein>
<name>C9LDN2_9BACT</name>
<sequence length="75" mass="8637">MNCHTFDYLRSEDNAFAHCEHARSSEKMFIAHFFSRGNSIGCCKCTLRHFRKGRLPTNAITAAMRDRPFASRHSS</sequence>
<evidence type="ECO:0000313" key="2">
    <source>
        <dbReference type="Proteomes" id="UP000003460"/>
    </source>
</evidence>
<dbReference type="Proteomes" id="UP000003460">
    <property type="component" value="Unassembled WGS sequence"/>
</dbReference>
<dbReference type="AlphaFoldDB" id="C9LDN2"/>
<reference evidence="1" key="1">
    <citation type="submission" date="2009-09" db="EMBL/GenBank/DDBJ databases">
        <authorList>
            <person name="Weinstock G."/>
            <person name="Sodergren E."/>
            <person name="Clifton S."/>
            <person name="Fulton L."/>
            <person name="Fulton B."/>
            <person name="Courtney L."/>
            <person name="Fronick C."/>
            <person name="Harrison M."/>
            <person name="Strong C."/>
            <person name="Farmer C."/>
            <person name="Delahaunty K."/>
            <person name="Markovic C."/>
            <person name="Hall O."/>
            <person name="Minx P."/>
            <person name="Tomlinson C."/>
            <person name="Mitreva M."/>
            <person name="Nelson J."/>
            <person name="Hou S."/>
            <person name="Wollam A."/>
            <person name="Pepin K.H."/>
            <person name="Johnson M."/>
            <person name="Bhonagiri V."/>
            <person name="Nash W.E."/>
            <person name="Warren W."/>
            <person name="Chinwalla A."/>
            <person name="Mardis E.R."/>
            <person name="Wilson R.K."/>
        </authorList>
    </citation>
    <scope>NUCLEOTIDE SEQUENCE [LARGE SCALE GENOMIC DNA]</scope>
    <source>
        <strain evidence="1">ATCC 51259</strain>
    </source>
</reference>
<keyword evidence="2" id="KW-1185">Reference proteome</keyword>
<gene>
    <name evidence="1" type="ORF">GCWU000325_00305</name>
</gene>
<dbReference type="STRING" id="626522.GCWU000325_00305"/>
<accession>C9LDN2</accession>
<proteinExistence type="predicted"/>
<organism evidence="1 2">
    <name type="scientific">Alloprevotella tannerae ATCC 51259</name>
    <dbReference type="NCBI Taxonomy" id="626522"/>
    <lineage>
        <taxon>Bacteria</taxon>
        <taxon>Pseudomonadati</taxon>
        <taxon>Bacteroidota</taxon>
        <taxon>Bacteroidia</taxon>
        <taxon>Bacteroidales</taxon>
        <taxon>Prevotellaceae</taxon>
        <taxon>Alloprevotella</taxon>
    </lineage>
</organism>